<reference evidence="1 2" key="1">
    <citation type="submission" date="2024-04" db="EMBL/GenBank/DDBJ databases">
        <authorList>
            <person name="Rising A."/>
            <person name="Reimegard J."/>
            <person name="Sonavane S."/>
            <person name="Akerstrom W."/>
            <person name="Nylinder S."/>
            <person name="Hedman E."/>
            <person name="Kallberg Y."/>
        </authorList>
    </citation>
    <scope>NUCLEOTIDE SEQUENCE [LARGE SCALE GENOMIC DNA]</scope>
</reference>
<name>A0AAV2B3E6_9ARAC</name>
<evidence type="ECO:0000313" key="2">
    <source>
        <dbReference type="Proteomes" id="UP001497382"/>
    </source>
</evidence>
<organism evidence="1 2">
    <name type="scientific">Larinioides sclopetarius</name>
    <dbReference type="NCBI Taxonomy" id="280406"/>
    <lineage>
        <taxon>Eukaryota</taxon>
        <taxon>Metazoa</taxon>
        <taxon>Ecdysozoa</taxon>
        <taxon>Arthropoda</taxon>
        <taxon>Chelicerata</taxon>
        <taxon>Arachnida</taxon>
        <taxon>Araneae</taxon>
        <taxon>Araneomorphae</taxon>
        <taxon>Entelegynae</taxon>
        <taxon>Araneoidea</taxon>
        <taxon>Araneidae</taxon>
        <taxon>Larinioides</taxon>
    </lineage>
</organism>
<dbReference type="AlphaFoldDB" id="A0AAV2B3E6"/>
<accession>A0AAV2B3E6</accession>
<dbReference type="Proteomes" id="UP001497382">
    <property type="component" value="Unassembled WGS sequence"/>
</dbReference>
<gene>
    <name evidence="1" type="ORF">LARSCL_LOCUS16544</name>
</gene>
<sequence length="62" mass="7235">MILICLRCLTRENASRIYDTIEILCTQGVLCYIFKVKIKARSVMKHLEVIFNILTSYPVEKV</sequence>
<proteinExistence type="predicted"/>
<evidence type="ECO:0000313" key="1">
    <source>
        <dbReference type="EMBL" id="CAL1290529.1"/>
    </source>
</evidence>
<dbReference type="EMBL" id="CAXIEN010000265">
    <property type="protein sequence ID" value="CAL1290529.1"/>
    <property type="molecule type" value="Genomic_DNA"/>
</dbReference>
<comment type="caution">
    <text evidence="1">The sequence shown here is derived from an EMBL/GenBank/DDBJ whole genome shotgun (WGS) entry which is preliminary data.</text>
</comment>
<protein>
    <submittedName>
        <fullName evidence="1">Uncharacterized protein</fullName>
    </submittedName>
</protein>
<keyword evidence="2" id="KW-1185">Reference proteome</keyword>